<evidence type="ECO:0000313" key="1">
    <source>
        <dbReference type="EMBL" id="KAL0494290.1"/>
    </source>
</evidence>
<protein>
    <submittedName>
        <fullName evidence="1">Uncharacterized protein</fullName>
    </submittedName>
</protein>
<reference evidence="1 2" key="1">
    <citation type="submission" date="2024-02" db="EMBL/GenBank/DDBJ databases">
        <title>FIRST GENOME SEQUENCES OF Leishmania (Viannia) shawi, Leishmania (Viannia) lindenbergi AND Leishmania (Viannia) utingensis.</title>
        <authorList>
            <person name="Resadore F."/>
            <person name="Custodio M.G.F."/>
            <person name="Boite M.C."/>
            <person name="Cupolillo E."/>
            <person name="Ferreira G.E.M."/>
        </authorList>
    </citation>
    <scope>NUCLEOTIDE SEQUENCE [LARGE SCALE GENOMIC DNA]</scope>
    <source>
        <strain evidence="1 2">MHOM/BR/1966/M15733</strain>
    </source>
</reference>
<gene>
    <name evidence="1" type="ORF">Q4I31_007393</name>
</gene>
<keyword evidence="2" id="KW-1185">Reference proteome</keyword>
<accession>A0AAW2ZW00</accession>
<dbReference type="EMBL" id="JBAMZK010000036">
    <property type="protein sequence ID" value="KAL0494290.1"/>
    <property type="molecule type" value="Genomic_DNA"/>
</dbReference>
<comment type="caution">
    <text evidence="1">The sequence shown here is derived from an EMBL/GenBank/DDBJ whole genome shotgun (WGS) entry which is preliminary data.</text>
</comment>
<sequence>MTSASNKFGMYDTTLCGEVQPVLVSTPFTTISLIKDFRYILPRPPAFASCLARDDITGVLGASVNGLVAYLTLETSR</sequence>
<dbReference type="Proteomes" id="UP001500131">
    <property type="component" value="Unassembled WGS sequence"/>
</dbReference>
<evidence type="ECO:0000313" key="2">
    <source>
        <dbReference type="Proteomes" id="UP001500131"/>
    </source>
</evidence>
<name>A0AAW2ZW00_9TRYP</name>
<organism evidence="1 2">
    <name type="scientific">Leishmania lindenbergi</name>
    <dbReference type="NCBI Taxonomy" id="651832"/>
    <lineage>
        <taxon>Eukaryota</taxon>
        <taxon>Discoba</taxon>
        <taxon>Euglenozoa</taxon>
        <taxon>Kinetoplastea</taxon>
        <taxon>Metakinetoplastina</taxon>
        <taxon>Trypanosomatida</taxon>
        <taxon>Trypanosomatidae</taxon>
        <taxon>Leishmaniinae</taxon>
        <taxon>Leishmania</taxon>
    </lineage>
</organism>
<dbReference type="AlphaFoldDB" id="A0AAW2ZW00"/>
<proteinExistence type="predicted"/>